<organism evidence="1">
    <name type="scientific">uncultured Desulfobacterium sp</name>
    <dbReference type="NCBI Taxonomy" id="201089"/>
    <lineage>
        <taxon>Bacteria</taxon>
        <taxon>Pseudomonadati</taxon>
        <taxon>Thermodesulfobacteriota</taxon>
        <taxon>Desulfobacteria</taxon>
        <taxon>Desulfobacterales</taxon>
        <taxon>Desulfobacteriaceae</taxon>
        <taxon>Desulfobacterium</taxon>
        <taxon>environmental samples</taxon>
    </lineage>
</organism>
<reference evidence="1" key="1">
    <citation type="submission" date="2018-01" db="EMBL/GenBank/DDBJ databases">
        <authorList>
            <person name="Regsiter A."/>
            <person name="William W."/>
        </authorList>
    </citation>
    <scope>NUCLEOTIDE SEQUENCE</scope>
    <source>
        <strain evidence="1">TRIP AH-1</strain>
    </source>
</reference>
<proteinExistence type="predicted"/>
<dbReference type="AlphaFoldDB" id="A0A445N2R8"/>
<evidence type="ECO:0000313" key="1">
    <source>
        <dbReference type="EMBL" id="SPD76010.1"/>
    </source>
</evidence>
<name>A0A445N2R8_9BACT</name>
<dbReference type="EMBL" id="OJIN01000225">
    <property type="protein sequence ID" value="SPD76010.1"/>
    <property type="molecule type" value="Genomic_DNA"/>
</dbReference>
<protein>
    <submittedName>
        <fullName evidence="1">Uncharacterized protein</fullName>
    </submittedName>
</protein>
<accession>A0A445N2R8</accession>
<gene>
    <name evidence="1" type="ORF">PITCH_A80005</name>
</gene>
<sequence length="43" mass="4766">MADGGKDNIKEQENNAGWILTILRELGEGYVVPKVNIKPIENV</sequence>